<evidence type="ECO:0000313" key="8">
    <source>
        <dbReference type="Proteomes" id="UP000825935"/>
    </source>
</evidence>
<dbReference type="EMBL" id="CM035430">
    <property type="protein sequence ID" value="KAH7298422.1"/>
    <property type="molecule type" value="Genomic_DNA"/>
</dbReference>
<dbReference type="PANTHER" id="PTHR47255">
    <property type="entry name" value="GATA TRANSCRIPTION FACTOR 22-RELATED"/>
    <property type="match status" value="1"/>
</dbReference>
<dbReference type="OMA" id="TSELMMH"/>
<dbReference type="OrthoDB" id="2162994at2759"/>
<dbReference type="EMBL" id="CM035430">
    <property type="protein sequence ID" value="KAH7298421.1"/>
    <property type="molecule type" value="Genomic_DNA"/>
</dbReference>
<dbReference type="GO" id="GO:0008270">
    <property type="term" value="F:zinc ion binding"/>
    <property type="evidence" value="ECO:0007669"/>
    <property type="project" value="UniProtKB-KW"/>
</dbReference>
<evidence type="ECO:0000256" key="2">
    <source>
        <dbReference type="ARBA" id="ARBA00022771"/>
    </source>
</evidence>
<feature type="compositionally biased region" description="Polar residues" evidence="5">
    <location>
        <begin position="31"/>
        <end position="45"/>
    </location>
</feature>
<accession>A0A8T2RPS2</accession>
<keyword evidence="2 4" id="KW-0863">Zinc-finger</keyword>
<dbReference type="SUPFAM" id="SSF57716">
    <property type="entry name" value="Glucocorticoid receptor-like (DNA-binding domain)"/>
    <property type="match status" value="1"/>
</dbReference>
<name>A0A8T2RPS2_CERRI</name>
<feature type="compositionally biased region" description="Polar residues" evidence="5">
    <location>
        <begin position="76"/>
        <end position="88"/>
    </location>
</feature>
<evidence type="ECO:0000256" key="3">
    <source>
        <dbReference type="ARBA" id="ARBA00022833"/>
    </source>
</evidence>
<dbReference type="GO" id="GO:0043565">
    <property type="term" value="F:sequence-specific DNA binding"/>
    <property type="evidence" value="ECO:0007669"/>
    <property type="project" value="InterPro"/>
</dbReference>
<dbReference type="InterPro" id="IPR052138">
    <property type="entry name" value="GATA_ZnFinger_Domain"/>
</dbReference>
<feature type="compositionally biased region" description="Polar residues" evidence="5">
    <location>
        <begin position="56"/>
        <end position="67"/>
    </location>
</feature>
<dbReference type="AlphaFoldDB" id="A0A8T2RPS2"/>
<dbReference type="CDD" id="cd00202">
    <property type="entry name" value="ZnF_GATA"/>
    <property type="match status" value="1"/>
</dbReference>
<dbReference type="GO" id="GO:0006355">
    <property type="term" value="P:regulation of DNA-templated transcription"/>
    <property type="evidence" value="ECO:0007669"/>
    <property type="project" value="InterPro"/>
</dbReference>
<sequence length="481" mass="52366">MLQAQTHLSKVCGHGHIKKFWIMQTQKESQSCDSKNNLQVTSSPRPISKGSMKGGDNSTWNSSSLPQSPGYADAAVTTTKHSSFTCAESLSPPLPSYKGSPSFSSLSTRSADATLDNERMNAYADVVESSCRNFGRDSHPATPSPRSHLSNVVSQHPLQGSPLANLDIDNREASPLHANDSSEDQDPSSSSQDHSPDPRDIYSHSSRMQQGYAGLSHLELSCSLPPKQEECSSSLASSRDSKMSASVKLSSCAPGFDTFVDRRRAGSVNLFGGRLHDLVDQDAHRLTQLPYGQHPVLKACSLCGTTKTPMWRSGPQGPKSLCNACGIRFKKYGSFSGQHENSEILPSPLLGPVPSKALPRPLKRKQSSFIPSDMPRPPKLSSKPALSDVMSRQKQKKSKWHQLVVKRDPDDVKDLSKESSSPWCAHSGPPSLKKIYGCAPFQSKFKKFVPMDQPFGVNGVFAKDEEEAAVLLMHLSCGLVY</sequence>
<evidence type="ECO:0000256" key="4">
    <source>
        <dbReference type="PROSITE-ProRule" id="PRU00094"/>
    </source>
</evidence>
<comment type="caution">
    <text evidence="7">The sequence shown here is derived from an EMBL/GenBank/DDBJ whole genome shotgun (WGS) entry which is preliminary data.</text>
</comment>
<organism evidence="7 8">
    <name type="scientific">Ceratopteris richardii</name>
    <name type="common">Triangle waterfern</name>
    <dbReference type="NCBI Taxonomy" id="49495"/>
    <lineage>
        <taxon>Eukaryota</taxon>
        <taxon>Viridiplantae</taxon>
        <taxon>Streptophyta</taxon>
        <taxon>Embryophyta</taxon>
        <taxon>Tracheophyta</taxon>
        <taxon>Polypodiopsida</taxon>
        <taxon>Polypodiidae</taxon>
        <taxon>Polypodiales</taxon>
        <taxon>Pteridineae</taxon>
        <taxon>Pteridaceae</taxon>
        <taxon>Parkerioideae</taxon>
        <taxon>Ceratopteris</taxon>
    </lineage>
</organism>
<protein>
    <recommendedName>
        <fullName evidence="6">GATA-type domain-containing protein</fullName>
    </recommendedName>
</protein>
<dbReference type="EMBL" id="CM035430">
    <property type="protein sequence ID" value="KAH7298423.1"/>
    <property type="molecule type" value="Genomic_DNA"/>
</dbReference>
<dbReference type="PROSITE" id="PS50114">
    <property type="entry name" value="GATA_ZN_FINGER_2"/>
    <property type="match status" value="1"/>
</dbReference>
<evidence type="ECO:0000256" key="1">
    <source>
        <dbReference type="ARBA" id="ARBA00022723"/>
    </source>
</evidence>
<evidence type="ECO:0000259" key="6">
    <source>
        <dbReference type="PROSITE" id="PS50114"/>
    </source>
</evidence>
<proteinExistence type="predicted"/>
<dbReference type="Gene3D" id="3.30.50.10">
    <property type="entry name" value="Erythroid Transcription Factor GATA-1, subunit A"/>
    <property type="match status" value="1"/>
</dbReference>
<feature type="compositionally biased region" description="Basic and acidic residues" evidence="5">
    <location>
        <begin position="405"/>
        <end position="417"/>
    </location>
</feature>
<feature type="region of interest" description="Disordered" evidence="5">
    <location>
        <begin position="343"/>
        <end position="420"/>
    </location>
</feature>
<gene>
    <name evidence="7" type="ORF">KP509_25G042500</name>
</gene>
<dbReference type="Proteomes" id="UP000825935">
    <property type="component" value="Chromosome 25"/>
</dbReference>
<feature type="compositionally biased region" description="Polar residues" evidence="5">
    <location>
        <begin position="99"/>
        <end position="110"/>
    </location>
</feature>
<feature type="domain" description="GATA-type" evidence="6">
    <location>
        <begin position="300"/>
        <end position="333"/>
    </location>
</feature>
<dbReference type="PANTHER" id="PTHR47255:SF4">
    <property type="entry name" value="GATA ZINC FINGER DOMAIN-CONTAINING PROTEIN 12"/>
    <property type="match status" value="1"/>
</dbReference>
<evidence type="ECO:0000256" key="5">
    <source>
        <dbReference type="SAM" id="MobiDB-lite"/>
    </source>
</evidence>
<keyword evidence="8" id="KW-1185">Reference proteome</keyword>
<dbReference type="InterPro" id="IPR000679">
    <property type="entry name" value="Znf_GATA"/>
</dbReference>
<evidence type="ECO:0000313" key="7">
    <source>
        <dbReference type="EMBL" id="KAH7298422.1"/>
    </source>
</evidence>
<dbReference type="SMART" id="SM00401">
    <property type="entry name" value="ZnF_GATA"/>
    <property type="match status" value="1"/>
</dbReference>
<feature type="region of interest" description="Disordered" evidence="5">
    <location>
        <begin position="133"/>
        <end position="204"/>
    </location>
</feature>
<keyword evidence="1" id="KW-0479">Metal-binding</keyword>
<keyword evidence="3" id="KW-0862">Zinc</keyword>
<reference evidence="7" key="1">
    <citation type="submission" date="2021-08" db="EMBL/GenBank/DDBJ databases">
        <title>WGS assembly of Ceratopteris richardii.</title>
        <authorList>
            <person name="Marchant D.B."/>
            <person name="Chen G."/>
            <person name="Jenkins J."/>
            <person name="Shu S."/>
            <person name="Leebens-Mack J."/>
            <person name="Grimwood J."/>
            <person name="Schmutz J."/>
            <person name="Soltis P."/>
            <person name="Soltis D."/>
            <person name="Chen Z.-H."/>
        </authorList>
    </citation>
    <scope>NUCLEOTIDE SEQUENCE</scope>
    <source>
        <strain evidence="7">Whitten #5841</strain>
        <tissue evidence="7">Leaf</tissue>
    </source>
</reference>
<dbReference type="InterPro" id="IPR013088">
    <property type="entry name" value="Znf_NHR/GATA"/>
</dbReference>
<feature type="region of interest" description="Disordered" evidence="5">
    <location>
        <begin position="31"/>
        <end position="110"/>
    </location>
</feature>
<feature type="compositionally biased region" description="Polar residues" evidence="5">
    <location>
        <begin position="144"/>
        <end position="158"/>
    </location>
</feature>
<dbReference type="Pfam" id="PF00320">
    <property type="entry name" value="GATA"/>
    <property type="match status" value="1"/>
</dbReference>